<feature type="region of interest" description="Disordered" evidence="1">
    <location>
        <begin position="201"/>
        <end position="225"/>
    </location>
</feature>
<sequence length="557" mass="61012">MSGGLDLNAPLISMRRLSTNGARKDRLTHFSDGRSIPTLQSNHNRVQAPKKAGIVPSEQGSSPGNPKTQNGCTHALRLPPGRVASVAENGGIHPEPLVQAPVDSWVQQSISDDQSNHPDAPRQLISRVKMSRLISIDSRGEEIDNNSEAADTFLSEAFFGRVSVCSGAEEQEQVVSHTDPHARDFIMRRFLPAAQAMATESSDTFSRRHSLDSQSSGSYGRMHTGSSILHPTRFATVNGEVSRTDEEAGDLSSMASGIPLRINTHSHLSRTSFHTAFSSSKSHSPKSASWRKTDEEHSVRSEEFWSDEEAYERCEHRLHQNVVPGYIHPNVEGQLPRSALQEDAIHMAGIIKGSESGGHPMQVMGNHKSLQLLPRVKSHGFLGMPKCPINKDSSRIEGEGKQSDRVRNMLGNMLSEPNYADHCCPHFSVSEKAEGDAIAHRAFSQKARMQDETVKVGTMEDYRLTLQTPTVPTESQITASGQRKWAEKGSAKSLMPPPLPKSPSESWLWNSVPAIRSGPTKLISHKSMPAAEQANTWEAKALRSIENSPYRGGTLGV</sequence>
<feature type="region of interest" description="Disordered" evidence="1">
    <location>
        <begin position="54"/>
        <end position="73"/>
    </location>
</feature>
<evidence type="ECO:0000313" key="2">
    <source>
        <dbReference type="EMBL" id="CAK9220145.1"/>
    </source>
</evidence>
<gene>
    <name evidence="2" type="ORF">CSSPTR1EN2_LOCUS15214</name>
</gene>
<organism evidence="2 3">
    <name type="scientific">Sphagnum troendelagicum</name>
    <dbReference type="NCBI Taxonomy" id="128251"/>
    <lineage>
        <taxon>Eukaryota</taxon>
        <taxon>Viridiplantae</taxon>
        <taxon>Streptophyta</taxon>
        <taxon>Embryophyta</taxon>
        <taxon>Bryophyta</taxon>
        <taxon>Sphagnophytina</taxon>
        <taxon>Sphagnopsida</taxon>
        <taxon>Sphagnales</taxon>
        <taxon>Sphagnaceae</taxon>
        <taxon>Sphagnum</taxon>
    </lineage>
</organism>
<evidence type="ECO:0000256" key="1">
    <source>
        <dbReference type="SAM" id="MobiDB-lite"/>
    </source>
</evidence>
<feature type="compositionally biased region" description="Polar residues" evidence="1">
    <location>
        <begin position="58"/>
        <end position="72"/>
    </location>
</feature>
<dbReference type="Pfam" id="PF05097">
    <property type="entry name" value="DUF688"/>
    <property type="match status" value="1"/>
</dbReference>
<proteinExistence type="predicted"/>
<dbReference type="InterPro" id="IPR007789">
    <property type="entry name" value="DUF688"/>
</dbReference>
<evidence type="ECO:0000313" key="3">
    <source>
        <dbReference type="Proteomes" id="UP001497512"/>
    </source>
</evidence>
<name>A0ABP0UFI1_9BRYO</name>
<reference evidence="2" key="1">
    <citation type="submission" date="2024-02" db="EMBL/GenBank/DDBJ databases">
        <authorList>
            <consortium name="ELIXIR-Norway"/>
            <consortium name="Elixir Norway"/>
        </authorList>
    </citation>
    <scope>NUCLEOTIDE SEQUENCE</scope>
</reference>
<feature type="region of interest" description="Disordered" evidence="1">
    <location>
        <begin position="27"/>
        <end position="48"/>
    </location>
</feature>
<dbReference type="PANTHER" id="PTHR33671">
    <property type="entry name" value="N-METHYLTRANSFERASE, PUTATIVE (DUF688)-RELATED"/>
    <property type="match status" value="1"/>
</dbReference>
<dbReference type="EMBL" id="OZ019895">
    <property type="protein sequence ID" value="CAK9220145.1"/>
    <property type="molecule type" value="Genomic_DNA"/>
</dbReference>
<feature type="compositionally biased region" description="Polar residues" evidence="1">
    <location>
        <begin position="212"/>
        <end position="225"/>
    </location>
</feature>
<dbReference type="PANTHER" id="PTHR33671:SF2">
    <property type="entry name" value="N-METHYLTRANSFERASE, PUTATIVE (DUF688)-RELATED"/>
    <property type="match status" value="1"/>
</dbReference>
<protein>
    <submittedName>
        <fullName evidence="2">Uncharacterized protein</fullName>
    </submittedName>
</protein>
<keyword evidence="3" id="KW-1185">Reference proteome</keyword>
<accession>A0ABP0UFI1</accession>
<dbReference type="Proteomes" id="UP001497512">
    <property type="component" value="Chromosome 3"/>
</dbReference>
<feature type="region of interest" description="Disordered" evidence="1">
    <location>
        <begin position="483"/>
        <end position="503"/>
    </location>
</feature>